<dbReference type="OrthoDB" id="9804765at2"/>
<dbReference type="PANTHER" id="PTHR38460:SF1">
    <property type="entry name" value="TAUTOMERASE YOLI-RELATED"/>
    <property type="match status" value="1"/>
</dbReference>
<organism evidence="1 2">
    <name type="scientific">Bradyrhizobium erythrophlei</name>
    <dbReference type="NCBI Taxonomy" id="1437360"/>
    <lineage>
        <taxon>Bacteria</taxon>
        <taxon>Pseudomonadati</taxon>
        <taxon>Pseudomonadota</taxon>
        <taxon>Alphaproteobacteria</taxon>
        <taxon>Hyphomicrobiales</taxon>
        <taxon>Nitrobacteraceae</taxon>
        <taxon>Bradyrhizobium</taxon>
    </lineage>
</organism>
<dbReference type="SUPFAM" id="SSF55331">
    <property type="entry name" value="Tautomerase/MIF"/>
    <property type="match status" value="1"/>
</dbReference>
<dbReference type="EMBL" id="LT670817">
    <property type="protein sequence ID" value="SHG41860.1"/>
    <property type="molecule type" value="Genomic_DNA"/>
</dbReference>
<gene>
    <name evidence="1" type="ORF">SAMN05443248_1489</name>
</gene>
<dbReference type="AlphaFoldDB" id="A0A1M5JNK4"/>
<evidence type="ECO:0000313" key="1">
    <source>
        <dbReference type="EMBL" id="SHG41860.1"/>
    </source>
</evidence>
<dbReference type="InterPro" id="IPR037479">
    <property type="entry name" value="Tauto_MSAD"/>
</dbReference>
<dbReference type="Pfam" id="PF14552">
    <property type="entry name" value="Tautomerase_2"/>
    <property type="match status" value="1"/>
</dbReference>
<reference evidence="1 2" key="1">
    <citation type="submission" date="2016-11" db="EMBL/GenBank/DDBJ databases">
        <authorList>
            <person name="Jaros S."/>
            <person name="Januszkiewicz K."/>
            <person name="Wedrychowicz H."/>
        </authorList>
    </citation>
    <scope>NUCLEOTIDE SEQUENCE [LARGE SCALE GENOMIC DNA]</scope>
    <source>
        <strain evidence="1 2">GAS138</strain>
    </source>
</reference>
<evidence type="ECO:0000313" key="2">
    <source>
        <dbReference type="Proteomes" id="UP000189796"/>
    </source>
</evidence>
<protein>
    <submittedName>
        <fullName evidence="1">Tautomerase enzyme</fullName>
    </submittedName>
</protein>
<dbReference type="Proteomes" id="UP000189796">
    <property type="component" value="Chromosome I"/>
</dbReference>
<sequence length="129" mass="14699">MPLVRIDLNKDASAERVRIVSQAVYGAMIEIANVPVNDKFQIVTRHSADEIIYPEEGYLGVQYSPDLIMIQVTWVGGRSTDVKKQFYRRIADEIHAKAGVRKQDVWINLVDDGREDWSFGNGDMQYAPK</sequence>
<dbReference type="InterPro" id="IPR014347">
    <property type="entry name" value="Tautomerase/MIF_sf"/>
</dbReference>
<name>A0A1M5JNK4_9BRAD</name>
<dbReference type="Gene3D" id="3.30.429.10">
    <property type="entry name" value="Macrophage Migration Inhibitory Factor"/>
    <property type="match status" value="1"/>
</dbReference>
<accession>A0A1M5JNK4</accession>
<dbReference type="RefSeq" id="WP_079600664.1">
    <property type="nucleotide sequence ID" value="NZ_LT670817.1"/>
</dbReference>
<dbReference type="PANTHER" id="PTHR38460">
    <property type="entry name" value="TAUTOMERASE YOLI-RELATED"/>
    <property type="match status" value="1"/>
</dbReference>
<proteinExistence type="predicted"/>